<gene>
    <name evidence="4" type="ORF">I5U16_21585</name>
</gene>
<evidence type="ECO:0000256" key="2">
    <source>
        <dbReference type="SAM" id="Phobius"/>
    </source>
</evidence>
<keyword evidence="2" id="KW-0812">Transmembrane</keyword>
<feature type="domain" description="Prepilin peptidase dependent protein C-like C-terminal" evidence="3">
    <location>
        <begin position="37"/>
        <end position="115"/>
    </location>
</feature>
<reference evidence="4 5" key="1">
    <citation type="submission" date="2020-11" db="EMBL/GenBank/DDBJ databases">
        <title>Enhanced detection system for hospital associated transmission using whole genome sequencing surveillance.</title>
        <authorList>
            <person name="Harrison L.H."/>
            <person name="Van Tyne D."/>
            <person name="Marsh J.W."/>
            <person name="Griffith M.P."/>
            <person name="Snyder D.J."/>
            <person name="Cooper V.S."/>
            <person name="Mustapha M."/>
        </authorList>
    </citation>
    <scope>NUCLEOTIDE SEQUENCE [LARGE SCALE GENOMIC DNA]</scope>
    <source>
        <strain evidence="4 5">SER00227</strain>
    </source>
</reference>
<evidence type="ECO:0000313" key="5">
    <source>
        <dbReference type="Proteomes" id="UP000635335"/>
    </source>
</evidence>
<comment type="caution">
    <text evidence="4">The sequence shown here is derived from an EMBL/GenBank/DDBJ whole genome shotgun (WGS) entry which is preliminary data.</text>
</comment>
<dbReference type="InterPro" id="IPR022204">
    <property type="entry name" value="PpdC-like_C"/>
</dbReference>
<feature type="transmembrane region" description="Helical" evidence="2">
    <location>
        <begin position="20"/>
        <end position="42"/>
    </location>
</feature>
<name>A0ABS0M5B0_9GAMM</name>
<protein>
    <submittedName>
        <fullName evidence="4">Prepilin-type N-terminal cleavage/methylation domain-containing protein</fullName>
    </submittedName>
</protein>
<keyword evidence="2" id="KW-1133">Transmembrane helix</keyword>
<dbReference type="Pfam" id="PF12528">
    <property type="entry name" value="T2SSppdC"/>
    <property type="match status" value="1"/>
</dbReference>
<keyword evidence="5" id="KW-1185">Reference proteome</keyword>
<evidence type="ECO:0000256" key="1">
    <source>
        <dbReference type="ARBA" id="ARBA00004167"/>
    </source>
</evidence>
<dbReference type="NCBIfam" id="TIGR02532">
    <property type="entry name" value="IV_pilin_GFxxxE"/>
    <property type="match status" value="1"/>
</dbReference>
<sequence length="118" mass="13678">MTANARVRRISRNGFSLPEVLVAALLFSVSLLGLLQYHQVLLQSFQRQWHYRQAWILAHQQLEAFAVTGRPDAEPPPEGWRRETVLEGADVGCRRLTASIQTPQRQWATLSRWYCTRF</sequence>
<dbReference type="InterPro" id="IPR012902">
    <property type="entry name" value="N_methyl_site"/>
</dbReference>
<dbReference type="EMBL" id="JADUMB010000010">
    <property type="protein sequence ID" value="MBH1922745.1"/>
    <property type="molecule type" value="Genomic_DNA"/>
</dbReference>
<evidence type="ECO:0000259" key="3">
    <source>
        <dbReference type="Pfam" id="PF12528"/>
    </source>
</evidence>
<dbReference type="Pfam" id="PF07963">
    <property type="entry name" value="N_methyl"/>
    <property type="match status" value="1"/>
</dbReference>
<comment type="subcellular location">
    <subcellularLocation>
        <location evidence="1">Membrane</location>
        <topology evidence="1">Single-pass membrane protein</topology>
    </subcellularLocation>
</comment>
<accession>A0ABS0M5B0</accession>
<dbReference type="RefSeq" id="WP_156785438.1">
    <property type="nucleotide sequence ID" value="NZ_CP016948.1"/>
</dbReference>
<organism evidence="4 5">
    <name type="scientific">Serratia surfactantfaciens</name>
    <dbReference type="NCBI Taxonomy" id="2741499"/>
    <lineage>
        <taxon>Bacteria</taxon>
        <taxon>Pseudomonadati</taxon>
        <taxon>Pseudomonadota</taxon>
        <taxon>Gammaproteobacteria</taxon>
        <taxon>Enterobacterales</taxon>
        <taxon>Yersiniaceae</taxon>
        <taxon>Serratia</taxon>
    </lineage>
</organism>
<proteinExistence type="predicted"/>
<keyword evidence="2" id="KW-0472">Membrane</keyword>
<evidence type="ECO:0000313" key="4">
    <source>
        <dbReference type="EMBL" id="MBH1922745.1"/>
    </source>
</evidence>
<dbReference type="Proteomes" id="UP000635335">
    <property type="component" value="Unassembled WGS sequence"/>
</dbReference>